<evidence type="ECO:0000313" key="2">
    <source>
        <dbReference type="Proteomes" id="UP000287651"/>
    </source>
</evidence>
<evidence type="ECO:0000313" key="1">
    <source>
        <dbReference type="EMBL" id="RRT78156.1"/>
    </source>
</evidence>
<dbReference type="Proteomes" id="UP000287651">
    <property type="component" value="Unassembled WGS sequence"/>
</dbReference>
<protein>
    <submittedName>
        <fullName evidence="1">Uncharacterized protein</fullName>
    </submittedName>
</protein>
<organism evidence="1 2">
    <name type="scientific">Ensete ventricosum</name>
    <name type="common">Abyssinian banana</name>
    <name type="synonym">Musa ensete</name>
    <dbReference type="NCBI Taxonomy" id="4639"/>
    <lineage>
        <taxon>Eukaryota</taxon>
        <taxon>Viridiplantae</taxon>
        <taxon>Streptophyta</taxon>
        <taxon>Embryophyta</taxon>
        <taxon>Tracheophyta</taxon>
        <taxon>Spermatophyta</taxon>
        <taxon>Magnoliopsida</taxon>
        <taxon>Liliopsida</taxon>
        <taxon>Zingiberales</taxon>
        <taxon>Musaceae</taxon>
        <taxon>Ensete</taxon>
    </lineage>
</organism>
<gene>
    <name evidence="1" type="ORF">B296_00005777</name>
</gene>
<comment type="caution">
    <text evidence="1">The sequence shown here is derived from an EMBL/GenBank/DDBJ whole genome shotgun (WGS) entry which is preliminary data.</text>
</comment>
<dbReference type="EMBL" id="AMZH03001748">
    <property type="protein sequence ID" value="RRT78156.1"/>
    <property type="molecule type" value="Genomic_DNA"/>
</dbReference>
<name>A0A427APK1_ENSVE</name>
<proteinExistence type="predicted"/>
<sequence>MLWGGKVLLSTGRISSDRATIELGGEGDVQGGVGRREGELIEAADDDGDNTRFGGRRGNRPRGIYTCGAEGDRTEVFNGRDTFD</sequence>
<reference evidence="1 2" key="1">
    <citation type="journal article" date="2014" name="Agronomy (Basel)">
        <title>A Draft Genome Sequence for Ensete ventricosum, the Drought-Tolerant Tree Against Hunger.</title>
        <authorList>
            <person name="Harrison J."/>
            <person name="Moore K.A."/>
            <person name="Paszkiewicz K."/>
            <person name="Jones T."/>
            <person name="Grant M."/>
            <person name="Ambacheew D."/>
            <person name="Muzemil S."/>
            <person name="Studholme D.J."/>
        </authorList>
    </citation>
    <scope>NUCLEOTIDE SEQUENCE [LARGE SCALE GENOMIC DNA]</scope>
</reference>
<dbReference type="AlphaFoldDB" id="A0A427APK1"/>
<accession>A0A427APK1</accession>